<keyword evidence="2" id="KW-0812">Transmembrane</keyword>
<proteinExistence type="predicted"/>
<keyword evidence="4" id="KW-1185">Reference proteome</keyword>
<keyword evidence="2" id="KW-1133">Transmembrane helix</keyword>
<reference evidence="3" key="1">
    <citation type="submission" date="2023-06" db="EMBL/GenBank/DDBJ databases">
        <title>Genome-scale phylogeny and comparative genomics of the fungal order Sordariales.</title>
        <authorList>
            <consortium name="Lawrence Berkeley National Laboratory"/>
            <person name="Hensen N."/>
            <person name="Bonometti L."/>
            <person name="Westerberg I."/>
            <person name="Brannstrom I.O."/>
            <person name="Guillou S."/>
            <person name="Cros-Aarteil S."/>
            <person name="Calhoun S."/>
            <person name="Haridas S."/>
            <person name="Kuo A."/>
            <person name="Mondo S."/>
            <person name="Pangilinan J."/>
            <person name="Riley R."/>
            <person name="LaButti K."/>
            <person name="Andreopoulos B."/>
            <person name="Lipzen A."/>
            <person name="Chen C."/>
            <person name="Yanf M."/>
            <person name="Daum C."/>
            <person name="Ng V."/>
            <person name="Clum A."/>
            <person name="Steindorff A."/>
            <person name="Ohm R."/>
            <person name="Martin F."/>
            <person name="Silar P."/>
            <person name="Natvig D."/>
            <person name="Lalanne C."/>
            <person name="Gautier V."/>
            <person name="Ament-velasquez S.L."/>
            <person name="Kruys A."/>
            <person name="Hutchinson M.I."/>
            <person name="Powell A.J."/>
            <person name="Barry K."/>
            <person name="Miller A.N."/>
            <person name="Grigoriev I.V."/>
            <person name="Debuchy R."/>
            <person name="Gladieux P."/>
            <person name="Thoren M.H."/>
            <person name="Johannesson H."/>
        </authorList>
    </citation>
    <scope>NUCLEOTIDE SEQUENCE</scope>
    <source>
        <strain evidence="3">SMH3391-2</strain>
    </source>
</reference>
<name>A0AA39X7N1_9PEZI</name>
<evidence type="ECO:0000256" key="1">
    <source>
        <dbReference type="SAM" id="MobiDB-lite"/>
    </source>
</evidence>
<keyword evidence="2" id="KW-0472">Membrane</keyword>
<dbReference type="Proteomes" id="UP001174934">
    <property type="component" value="Unassembled WGS sequence"/>
</dbReference>
<comment type="caution">
    <text evidence="3">The sequence shown here is derived from an EMBL/GenBank/DDBJ whole genome shotgun (WGS) entry which is preliminary data.</text>
</comment>
<accession>A0AA39X7N1</accession>
<sequence length="77" mass="8703">MLSDLFLNVSLYVCKCFCAHVCICLLYLSHACMHHHHPRKTDPSPLLPSTSIITYEPTTTTTRKMQNSNGRNKTALP</sequence>
<feature type="compositionally biased region" description="Polar residues" evidence="1">
    <location>
        <begin position="63"/>
        <end position="77"/>
    </location>
</feature>
<feature type="region of interest" description="Disordered" evidence="1">
    <location>
        <begin position="57"/>
        <end position="77"/>
    </location>
</feature>
<dbReference type="AlphaFoldDB" id="A0AA39X7N1"/>
<protein>
    <submittedName>
        <fullName evidence="3">Uncharacterized protein</fullName>
    </submittedName>
</protein>
<evidence type="ECO:0000256" key="2">
    <source>
        <dbReference type="SAM" id="Phobius"/>
    </source>
</evidence>
<organism evidence="3 4">
    <name type="scientific">Bombardia bombarda</name>
    <dbReference type="NCBI Taxonomy" id="252184"/>
    <lineage>
        <taxon>Eukaryota</taxon>
        <taxon>Fungi</taxon>
        <taxon>Dikarya</taxon>
        <taxon>Ascomycota</taxon>
        <taxon>Pezizomycotina</taxon>
        <taxon>Sordariomycetes</taxon>
        <taxon>Sordariomycetidae</taxon>
        <taxon>Sordariales</taxon>
        <taxon>Lasiosphaeriaceae</taxon>
        <taxon>Bombardia</taxon>
    </lineage>
</organism>
<dbReference type="EMBL" id="JAULSR010000002">
    <property type="protein sequence ID" value="KAK0628831.1"/>
    <property type="molecule type" value="Genomic_DNA"/>
</dbReference>
<gene>
    <name evidence="3" type="ORF">B0T17DRAFT_168003</name>
</gene>
<evidence type="ECO:0000313" key="3">
    <source>
        <dbReference type="EMBL" id="KAK0628831.1"/>
    </source>
</evidence>
<feature type="transmembrane region" description="Helical" evidence="2">
    <location>
        <begin position="6"/>
        <end position="28"/>
    </location>
</feature>
<evidence type="ECO:0000313" key="4">
    <source>
        <dbReference type="Proteomes" id="UP001174934"/>
    </source>
</evidence>